<dbReference type="AlphaFoldDB" id="A0A0X8E220"/>
<accession>A0A0X8E220</accession>
<evidence type="ECO:0000313" key="2">
    <source>
        <dbReference type="Proteomes" id="UP000058305"/>
    </source>
</evidence>
<protein>
    <submittedName>
        <fullName evidence="1">Uncharacterized protein</fullName>
    </submittedName>
</protein>
<name>A0A0X8E220_9MICO</name>
<dbReference type="OrthoDB" id="5125080at2"/>
<dbReference type="Proteomes" id="UP000058305">
    <property type="component" value="Chromosome"/>
</dbReference>
<reference evidence="2" key="2">
    <citation type="submission" date="2016-01" db="EMBL/GenBank/DDBJ databases">
        <title>First complete genome sequence of a species in the genus Microterricola, an extremophilic cold active enzyme producing strain ERGS5:02 isolated from Sikkim Himalaya.</title>
        <authorList>
            <person name="Kumar R."/>
            <person name="Singh D."/>
            <person name="Swarnkar M.K."/>
        </authorList>
    </citation>
    <scope>NUCLEOTIDE SEQUENCE [LARGE SCALE GENOMIC DNA]</scope>
    <source>
        <strain evidence="2">ERGS5:02</strain>
    </source>
</reference>
<reference evidence="1 2" key="1">
    <citation type="journal article" date="2016" name="J. Biotechnol.">
        <title>First complete genome sequence of a species in the genus Microterricola, an extremophilic cold active enzyme producing bacterial strain ERGS5:02 isolated from Sikkim Himalaya.</title>
        <authorList>
            <person name="Himanshu"/>
            <person name="Swarnkar M.K."/>
            <person name="Singh D."/>
            <person name="Kumar R."/>
        </authorList>
    </citation>
    <scope>NUCLEOTIDE SEQUENCE [LARGE SCALE GENOMIC DNA]</scope>
    <source>
        <strain evidence="1 2">ERGS5:02</strain>
    </source>
</reference>
<keyword evidence="2" id="KW-1185">Reference proteome</keyword>
<proteinExistence type="predicted"/>
<dbReference type="KEGG" id="mvd:AWU67_08945"/>
<organism evidence="1 2">
    <name type="scientific">Microterricola viridarii</name>
    <dbReference type="NCBI Taxonomy" id="412690"/>
    <lineage>
        <taxon>Bacteria</taxon>
        <taxon>Bacillati</taxon>
        <taxon>Actinomycetota</taxon>
        <taxon>Actinomycetes</taxon>
        <taxon>Micrococcales</taxon>
        <taxon>Microbacteriaceae</taxon>
        <taxon>Microterricola</taxon>
    </lineage>
</organism>
<evidence type="ECO:0000313" key="1">
    <source>
        <dbReference type="EMBL" id="AMB58966.1"/>
    </source>
</evidence>
<sequence length="161" mass="17798">MGAEALIREQHVEALAWWRVGLPDGQRALADAATDALVHGTDGIALAELAGLPSDENPFAVDALAGRVAEELNLQPDLAGDLEALVARRMCRSFLAGGMTERELSRWVHQRFHHESDSELLNVLAELDDEYDQYVGYARAEQDAIPTRQRIRRVAEEIVAN</sequence>
<dbReference type="RefSeq" id="WP_067228037.1">
    <property type="nucleotide sequence ID" value="NZ_CP014145.1"/>
</dbReference>
<gene>
    <name evidence="1" type="ORF">AWU67_08945</name>
</gene>
<dbReference type="EMBL" id="CP014145">
    <property type="protein sequence ID" value="AMB58966.1"/>
    <property type="molecule type" value="Genomic_DNA"/>
</dbReference>